<dbReference type="Proteomes" id="UP000319014">
    <property type="component" value="Unassembled WGS sequence"/>
</dbReference>
<dbReference type="EMBL" id="FXTK01000001">
    <property type="protein sequence ID" value="SMO38667.1"/>
    <property type="molecule type" value="Genomic_DNA"/>
</dbReference>
<protein>
    <submittedName>
        <fullName evidence="2">Uncharacterized protein</fullName>
    </submittedName>
</protein>
<dbReference type="RefSeq" id="WP_142661488.1">
    <property type="nucleotide sequence ID" value="NZ_FXTK01000001.1"/>
</dbReference>
<feature type="chain" id="PRO_5021914207" evidence="1">
    <location>
        <begin position="23"/>
        <end position="140"/>
    </location>
</feature>
<sequence>MFRPFTIALFLTSLALPVPLQAQQIKATRFAAQEMLDVYCNGRGRFDATGLIEQDLTGDGQLDLLLFTGGLTCNDGRPACGAIYCDVVIYMGEGQDLVQRASLMTQCAQIGAGNPPPITLCDKDSGPYQIRWNGNGYDMP</sequence>
<name>A0A521AV29_9RHOB</name>
<feature type="signal peptide" evidence="1">
    <location>
        <begin position="1"/>
        <end position="22"/>
    </location>
</feature>
<keyword evidence="1" id="KW-0732">Signal</keyword>
<dbReference type="AlphaFoldDB" id="A0A521AV29"/>
<proteinExistence type="predicted"/>
<evidence type="ECO:0000313" key="3">
    <source>
        <dbReference type="Proteomes" id="UP000319014"/>
    </source>
</evidence>
<gene>
    <name evidence="2" type="ORF">SAMN06265221_101396</name>
</gene>
<keyword evidence="3" id="KW-1185">Reference proteome</keyword>
<accession>A0A521AV29</accession>
<reference evidence="2 3" key="1">
    <citation type="submission" date="2017-05" db="EMBL/GenBank/DDBJ databases">
        <authorList>
            <person name="Varghese N."/>
            <person name="Submissions S."/>
        </authorList>
    </citation>
    <scope>NUCLEOTIDE SEQUENCE [LARGE SCALE GENOMIC DNA]</scope>
    <source>
        <strain evidence="2 3">DSM 100094</strain>
    </source>
</reference>
<organism evidence="2 3">
    <name type="scientific">Paracoccus laeviglucosivorans</name>
    <dbReference type="NCBI Taxonomy" id="1197861"/>
    <lineage>
        <taxon>Bacteria</taxon>
        <taxon>Pseudomonadati</taxon>
        <taxon>Pseudomonadota</taxon>
        <taxon>Alphaproteobacteria</taxon>
        <taxon>Rhodobacterales</taxon>
        <taxon>Paracoccaceae</taxon>
        <taxon>Paracoccus</taxon>
    </lineage>
</organism>
<evidence type="ECO:0000256" key="1">
    <source>
        <dbReference type="SAM" id="SignalP"/>
    </source>
</evidence>
<evidence type="ECO:0000313" key="2">
    <source>
        <dbReference type="EMBL" id="SMO38667.1"/>
    </source>
</evidence>